<evidence type="ECO:0000313" key="2">
    <source>
        <dbReference type="EMBL" id="JAD53105.1"/>
    </source>
</evidence>
<dbReference type="PANTHER" id="PTHR13812:SF19">
    <property type="entry name" value="KETIMINE REDUCTASE MU-CRYSTALLIN"/>
    <property type="match status" value="1"/>
</dbReference>
<dbReference type="GO" id="GO:0005737">
    <property type="term" value="C:cytoplasm"/>
    <property type="evidence" value="ECO:0007669"/>
    <property type="project" value="TreeGrafter"/>
</dbReference>
<protein>
    <submittedName>
        <fullName evidence="2">Uncharacterized protein</fullName>
    </submittedName>
</protein>
<name>A0A0A9AW60_ARUDO</name>
<comment type="similarity">
    <text evidence="1">Belongs to the ornithine cyclodeaminase/mu-crystallin family.</text>
</comment>
<dbReference type="InterPro" id="IPR036291">
    <property type="entry name" value="NAD(P)-bd_dom_sf"/>
</dbReference>
<dbReference type="AlphaFoldDB" id="A0A0A9AW60"/>
<dbReference type="Pfam" id="PF02423">
    <property type="entry name" value="OCD_Mu_crystall"/>
    <property type="match status" value="1"/>
</dbReference>
<sequence>MRGELLHPGAHLDLVGLFTPAMRECDDEALRCGRVFIDSEAAMEEAGELVGAVQRGVLRRKDVAGTLVELAMGTVQG</sequence>
<dbReference type="InterPro" id="IPR003462">
    <property type="entry name" value="ODC_Mu_crystall"/>
</dbReference>
<dbReference type="EMBL" id="GBRH01244790">
    <property type="protein sequence ID" value="JAD53105.1"/>
    <property type="molecule type" value="Transcribed_RNA"/>
</dbReference>
<dbReference type="SUPFAM" id="SSF51735">
    <property type="entry name" value="NAD(P)-binding Rossmann-fold domains"/>
    <property type="match status" value="1"/>
</dbReference>
<evidence type="ECO:0000256" key="1">
    <source>
        <dbReference type="ARBA" id="ARBA00008903"/>
    </source>
</evidence>
<organism evidence="2">
    <name type="scientific">Arundo donax</name>
    <name type="common">Giant reed</name>
    <name type="synonym">Donax arundinaceus</name>
    <dbReference type="NCBI Taxonomy" id="35708"/>
    <lineage>
        <taxon>Eukaryota</taxon>
        <taxon>Viridiplantae</taxon>
        <taxon>Streptophyta</taxon>
        <taxon>Embryophyta</taxon>
        <taxon>Tracheophyta</taxon>
        <taxon>Spermatophyta</taxon>
        <taxon>Magnoliopsida</taxon>
        <taxon>Liliopsida</taxon>
        <taxon>Poales</taxon>
        <taxon>Poaceae</taxon>
        <taxon>PACMAD clade</taxon>
        <taxon>Arundinoideae</taxon>
        <taxon>Arundineae</taxon>
        <taxon>Arundo</taxon>
    </lineage>
</organism>
<reference evidence="2" key="1">
    <citation type="submission" date="2014-09" db="EMBL/GenBank/DDBJ databases">
        <authorList>
            <person name="Magalhaes I.L.F."/>
            <person name="Oliveira U."/>
            <person name="Santos F.R."/>
            <person name="Vidigal T.H.D.A."/>
            <person name="Brescovit A.D."/>
            <person name="Santos A.J."/>
        </authorList>
    </citation>
    <scope>NUCLEOTIDE SEQUENCE</scope>
    <source>
        <tissue evidence="2">Shoot tissue taken approximately 20 cm above the soil surface</tissue>
    </source>
</reference>
<dbReference type="Gene3D" id="3.40.50.720">
    <property type="entry name" value="NAD(P)-binding Rossmann-like Domain"/>
    <property type="match status" value="1"/>
</dbReference>
<reference evidence="2" key="2">
    <citation type="journal article" date="2015" name="Data Brief">
        <title>Shoot transcriptome of the giant reed, Arundo donax.</title>
        <authorList>
            <person name="Barrero R.A."/>
            <person name="Guerrero F.D."/>
            <person name="Moolhuijzen P."/>
            <person name="Goolsby J.A."/>
            <person name="Tidwell J."/>
            <person name="Bellgard S.E."/>
            <person name="Bellgard M.I."/>
        </authorList>
    </citation>
    <scope>NUCLEOTIDE SEQUENCE</scope>
    <source>
        <tissue evidence="2">Shoot tissue taken approximately 20 cm above the soil surface</tissue>
    </source>
</reference>
<proteinExistence type="inferred from homology"/>
<accession>A0A0A9AW60</accession>
<dbReference type="PANTHER" id="PTHR13812">
    <property type="entry name" value="KETIMINE REDUCTASE MU-CRYSTALLIN"/>
    <property type="match status" value="1"/>
</dbReference>